<gene>
    <name evidence="3" type="ORF">FOC40_04450</name>
</gene>
<feature type="compositionally biased region" description="Low complexity" evidence="1">
    <location>
        <begin position="132"/>
        <end position="148"/>
    </location>
</feature>
<dbReference type="EMBL" id="CP046315">
    <property type="protein sequence ID" value="QGS10728.1"/>
    <property type="molecule type" value="Genomic_DNA"/>
</dbReference>
<dbReference type="Proteomes" id="UP000424490">
    <property type="component" value="Chromosome"/>
</dbReference>
<feature type="region of interest" description="Disordered" evidence="1">
    <location>
        <begin position="132"/>
        <end position="175"/>
    </location>
</feature>
<feature type="transmembrane region" description="Helical" evidence="2">
    <location>
        <begin position="70"/>
        <end position="91"/>
    </location>
</feature>
<protein>
    <submittedName>
        <fullName evidence="3">Protein CrcB-like protein</fullName>
    </submittedName>
</protein>
<accession>A0A857A958</accession>
<keyword evidence="2" id="KW-1133">Transmembrane helix</keyword>
<proteinExistence type="predicted"/>
<keyword evidence="2" id="KW-0812">Transmembrane</keyword>
<feature type="transmembrane region" description="Helical" evidence="2">
    <location>
        <begin position="103"/>
        <end position="120"/>
    </location>
</feature>
<evidence type="ECO:0000313" key="3">
    <source>
        <dbReference type="EMBL" id="QGS10728.1"/>
    </source>
</evidence>
<evidence type="ECO:0000313" key="4">
    <source>
        <dbReference type="Proteomes" id="UP000424490"/>
    </source>
</evidence>
<dbReference type="AlphaFoldDB" id="A0A857A958"/>
<sequence length="175" mass="19184">MTDTRDPRGIVNFFVRYLVLHVMFLVGLPLSYAMDLALIYFFGFLGFFTFFQVLIAITRKFLEKAGSWKIVAIVGAVSSDVAVLWFLGWLIGGIFSGPSWGLVAQWLPYHFVAALCAWGLREFVYWLSPRDTATPSAPTSPAAPAETENPGDFNAADAPTATTGSTEADSDSDKQ</sequence>
<evidence type="ECO:0000256" key="1">
    <source>
        <dbReference type="SAM" id="MobiDB-lite"/>
    </source>
</evidence>
<reference evidence="3 4" key="1">
    <citation type="submission" date="2019-11" db="EMBL/GenBank/DDBJ databases">
        <title>FDA dAtabase for Regulatory Grade micrObial Sequences (FDA-ARGOS): Supporting development and validation of Infectious Disease Dx tests.</title>
        <authorList>
            <person name="Stonesifer R."/>
            <person name="Tallon L."/>
            <person name="Sadzewicz L."/>
            <person name="Vavikolanu K."/>
            <person name="Mehta A."/>
            <person name="Aluvathingal J."/>
            <person name="Nadendla S."/>
            <person name="Myers T."/>
            <person name="Yan Y."/>
            <person name="Sichtig H."/>
        </authorList>
    </citation>
    <scope>NUCLEOTIDE SEQUENCE [LARGE SCALE GENOMIC DNA]</scope>
    <source>
        <strain evidence="3 4">FDAARGOS_732</strain>
    </source>
</reference>
<feature type="transmembrane region" description="Helical" evidence="2">
    <location>
        <begin position="38"/>
        <end position="58"/>
    </location>
</feature>
<evidence type="ECO:0000256" key="2">
    <source>
        <dbReference type="SAM" id="Phobius"/>
    </source>
</evidence>
<feature type="transmembrane region" description="Helical" evidence="2">
    <location>
        <begin position="12"/>
        <end position="32"/>
    </location>
</feature>
<organism evidence="3 4">
    <name type="scientific">Schaalia odontolytica</name>
    <dbReference type="NCBI Taxonomy" id="1660"/>
    <lineage>
        <taxon>Bacteria</taxon>
        <taxon>Bacillati</taxon>
        <taxon>Actinomycetota</taxon>
        <taxon>Actinomycetes</taxon>
        <taxon>Actinomycetales</taxon>
        <taxon>Actinomycetaceae</taxon>
        <taxon>Schaalia</taxon>
    </lineage>
</organism>
<name>A0A857A958_9ACTO</name>
<dbReference type="RefSeq" id="WP_003794204.1">
    <property type="nucleotide sequence ID" value="NZ_CP046315.1"/>
</dbReference>
<keyword evidence="2" id="KW-0472">Membrane</keyword>